<dbReference type="EMBL" id="CAXDID020000356">
    <property type="protein sequence ID" value="CAL6081834.1"/>
    <property type="molecule type" value="Genomic_DNA"/>
</dbReference>
<evidence type="ECO:0000313" key="2">
    <source>
        <dbReference type="EMBL" id="CAI9923917.1"/>
    </source>
</evidence>
<reference evidence="5 8" key="2">
    <citation type="submission" date="2024-07" db="EMBL/GenBank/DDBJ databases">
        <authorList>
            <person name="Akdeniz Z."/>
        </authorList>
    </citation>
    <scope>NUCLEOTIDE SEQUENCE [LARGE SCALE GENOMIC DNA]</scope>
</reference>
<protein>
    <recommendedName>
        <fullName evidence="9">Transmembrane protein</fullName>
    </recommendedName>
</protein>
<dbReference type="EMBL" id="CAXDID020000598">
    <property type="protein sequence ID" value="CAL6105597.1"/>
    <property type="molecule type" value="Genomic_DNA"/>
</dbReference>
<evidence type="ECO:0000313" key="8">
    <source>
        <dbReference type="Proteomes" id="UP001642409"/>
    </source>
</evidence>
<keyword evidence="8" id="KW-1185">Reference proteome</keyword>
<organism evidence="2">
    <name type="scientific">Hexamita inflata</name>
    <dbReference type="NCBI Taxonomy" id="28002"/>
    <lineage>
        <taxon>Eukaryota</taxon>
        <taxon>Metamonada</taxon>
        <taxon>Diplomonadida</taxon>
        <taxon>Hexamitidae</taxon>
        <taxon>Hexamitinae</taxon>
        <taxon>Hexamita</taxon>
    </lineage>
</organism>
<evidence type="ECO:0000256" key="1">
    <source>
        <dbReference type="SAM" id="Phobius"/>
    </source>
</evidence>
<keyword evidence="1" id="KW-1133">Transmembrane helix</keyword>
<evidence type="ECO:0008006" key="9">
    <source>
        <dbReference type="Google" id="ProtNLM"/>
    </source>
</evidence>
<dbReference type="EMBL" id="CATOUU010000310">
    <property type="protein sequence ID" value="CAI9924360.1"/>
    <property type="molecule type" value="Genomic_DNA"/>
</dbReference>
<dbReference type="Proteomes" id="UP001642409">
    <property type="component" value="Unassembled WGS sequence"/>
</dbReference>
<keyword evidence="1" id="KW-0472">Membrane</keyword>
<evidence type="ECO:0000313" key="4">
    <source>
        <dbReference type="EMBL" id="CAI9925542.1"/>
    </source>
</evidence>
<feature type="transmembrane region" description="Helical" evidence="1">
    <location>
        <begin position="512"/>
        <end position="532"/>
    </location>
</feature>
<proteinExistence type="predicted"/>
<accession>A0AA86NP85</accession>
<dbReference type="EMBL" id="CATOUU010000342">
    <property type="protein sequence ID" value="CAI9925542.1"/>
    <property type="molecule type" value="Genomic_DNA"/>
</dbReference>
<evidence type="ECO:0000313" key="5">
    <source>
        <dbReference type="EMBL" id="CAL6081834.1"/>
    </source>
</evidence>
<sequence length="538" mass="61382">MISYLKYVFALNCFTDSTSVILSKQTRMPTFTATLLSDNSKDAIVCNQFVGQSYQISLDFGGFIITYPTQNLLESSISLTFPCTDVNNCDAAFLATSVSFKLTFPDTNTIVEDAVSTYAIDKYNRLNCIYNQLISYDKDTKDIKITANAQNCQFQIQPNLMATLKLTVYPRFIIQKQFSLNGVTNVGQLFSNMNMNCDTDFIGTQKRVCNRILMLFQSQLDNKAEIILSLPAVIPGRTSQYNRQSEIQLFSKINTISSSFVDKFDCYTQQQAVLFANMIKINYEINQSQQYCSQNIDQFIGQFNKLVLILQITNDEQENIQFKFVINNISSIQLNANKQWLECKNEYSGEAACIQKIANLHKTSIYSGIISREFFQDLTLIKQVQNSIEYQKSYYANAEATLSESSFCFSTTNNDDINDFYQVQVQLIRGLPRYSPDQHQQVLNLQSQIYFPGNIGKDQYGQYCFNFSLSSVDKQKFAYIAKNTQEVTGVISIVGTQIAIYKLHVELNEQNINYMCIASIIIVSSSIVWFIISIRFMI</sequence>
<evidence type="ECO:0000313" key="3">
    <source>
        <dbReference type="EMBL" id="CAI9924360.1"/>
    </source>
</evidence>
<dbReference type="EMBL" id="CAXDID020000602">
    <property type="protein sequence ID" value="CAL6105898.1"/>
    <property type="molecule type" value="Genomic_DNA"/>
</dbReference>
<gene>
    <name evidence="2" type="ORF">HINF_LOCUS11562</name>
    <name evidence="3" type="ORF">HINF_LOCUS12005</name>
    <name evidence="4" type="ORF">HINF_LOCUS13187</name>
    <name evidence="5" type="ORF">HINF_LOCUS60626</name>
    <name evidence="6" type="ORF">HINF_LOCUS73339</name>
    <name evidence="7" type="ORF">HINF_LOCUS73484</name>
</gene>
<comment type="caution">
    <text evidence="2">The sequence shown here is derived from an EMBL/GenBank/DDBJ whole genome shotgun (WGS) entry which is preliminary data.</text>
</comment>
<dbReference type="AlphaFoldDB" id="A0AA86NP85"/>
<dbReference type="EMBL" id="CATOUU010000297">
    <property type="protein sequence ID" value="CAI9923917.1"/>
    <property type="molecule type" value="Genomic_DNA"/>
</dbReference>
<keyword evidence="1" id="KW-0812">Transmembrane</keyword>
<name>A0AA86NP85_9EUKA</name>
<evidence type="ECO:0000313" key="7">
    <source>
        <dbReference type="EMBL" id="CAL6105898.1"/>
    </source>
</evidence>
<reference evidence="2" key="1">
    <citation type="submission" date="2023-06" db="EMBL/GenBank/DDBJ databases">
        <authorList>
            <person name="Kurt Z."/>
        </authorList>
    </citation>
    <scope>NUCLEOTIDE SEQUENCE</scope>
</reference>
<evidence type="ECO:0000313" key="6">
    <source>
        <dbReference type="EMBL" id="CAL6105597.1"/>
    </source>
</evidence>